<reference evidence="3" key="1">
    <citation type="journal article" date="2012" name="Science">
        <title>The Paleozoic origin of enzymatic lignin decomposition reconstructed from 31 fungal genomes.</title>
        <authorList>
            <person name="Floudas D."/>
            <person name="Binder M."/>
            <person name="Riley R."/>
            <person name="Barry K."/>
            <person name="Blanchette R.A."/>
            <person name="Henrissat B."/>
            <person name="Martinez A.T."/>
            <person name="Otillar R."/>
            <person name="Spatafora J.W."/>
            <person name="Yadav J.S."/>
            <person name="Aerts A."/>
            <person name="Benoit I."/>
            <person name="Boyd A."/>
            <person name="Carlson A."/>
            <person name="Copeland A."/>
            <person name="Coutinho P.M."/>
            <person name="de Vries R.P."/>
            <person name="Ferreira P."/>
            <person name="Findley K."/>
            <person name="Foster B."/>
            <person name="Gaskell J."/>
            <person name="Glotzer D."/>
            <person name="Gorecki P."/>
            <person name="Heitman J."/>
            <person name="Hesse C."/>
            <person name="Hori C."/>
            <person name="Igarashi K."/>
            <person name="Jurgens J.A."/>
            <person name="Kallen N."/>
            <person name="Kersten P."/>
            <person name="Kohler A."/>
            <person name="Kuees U."/>
            <person name="Kumar T.K.A."/>
            <person name="Kuo A."/>
            <person name="LaButti K."/>
            <person name="Larrondo L.F."/>
            <person name="Lindquist E."/>
            <person name="Ling A."/>
            <person name="Lombard V."/>
            <person name="Lucas S."/>
            <person name="Lundell T."/>
            <person name="Martin R."/>
            <person name="McLaughlin D.J."/>
            <person name="Morgenstern I."/>
            <person name="Morin E."/>
            <person name="Murat C."/>
            <person name="Nagy L.G."/>
            <person name="Nolan M."/>
            <person name="Ohm R.A."/>
            <person name="Patyshakuliyeva A."/>
            <person name="Rokas A."/>
            <person name="Ruiz-Duenas F.J."/>
            <person name="Sabat G."/>
            <person name="Salamov A."/>
            <person name="Samejima M."/>
            <person name="Schmutz J."/>
            <person name="Slot J.C."/>
            <person name="St John F."/>
            <person name="Stenlid J."/>
            <person name="Sun H."/>
            <person name="Sun S."/>
            <person name="Syed K."/>
            <person name="Tsang A."/>
            <person name="Wiebenga A."/>
            <person name="Young D."/>
            <person name="Pisabarro A."/>
            <person name="Eastwood D.C."/>
            <person name="Martin F."/>
            <person name="Cullen D."/>
            <person name="Grigoriev I.V."/>
            <person name="Hibbett D.S."/>
        </authorList>
    </citation>
    <scope>NUCLEOTIDE SEQUENCE [LARGE SCALE GENOMIC DNA]</scope>
    <source>
        <strain evidence="3">RWD-64-598 SS2</strain>
    </source>
</reference>
<dbReference type="PANTHER" id="PTHR28272">
    <property type="entry name" value="RIBONUCLEASES P/MRP PROTEIN SUBUNIT POP3"/>
    <property type="match status" value="1"/>
</dbReference>
<dbReference type="GO" id="GO:0034965">
    <property type="term" value="P:intronic box C/D snoRNA processing"/>
    <property type="evidence" value="ECO:0007669"/>
    <property type="project" value="TreeGrafter"/>
</dbReference>
<sequence>MATQNARVHGTHVSNRAKAKEVLEKKAVLKSVLDNPLKVKWPSIPLNLQNLILSRLVDVLEKRPPLRNCGKPERPAERNGSSASTLPQPDYQVAVQDSHPVLERPASVNGRQRSIVVGINAVTRALECQLDTLQQAIVLSTNTIELSNQTPAHTTIAAVFVCQQDV</sequence>
<organism evidence="2 3">
    <name type="scientific">Coniophora puteana (strain RWD-64-598)</name>
    <name type="common">Brown rot fungus</name>
    <dbReference type="NCBI Taxonomy" id="741705"/>
    <lineage>
        <taxon>Eukaryota</taxon>
        <taxon>Fungi</taxon>
        <taxon>Dikarya</taxon>
        <taxon>Basidiomycota</taxon>
        <taxon>Agaricomycotina</taxon>
        <taxon>Agaricomycetes</taxon>
        <taxon>Agaricomycetidae</taxon>
        <taxon>Boletales</taxon>
        <taxon>Coniophorineae</taxon>
        <taxon>Coniophoraceae</taxon>
        <taxon>Coniophora</taxon>
    </lineage>
</organism>
<dbReference type="GO" id="GO:0006364">
    <property type="term" value="P:rRNA processing"/>
    <property type="evidence" value="ECO:0007669"/>
    <property type="project" value="InterPro"/>
</dbReference>
<evidence type="ECO:0000313" key="3">
    <source>
        <dbReference type="Proteomes" id="UP000053558"/>
    </source>
</evidence>
<dbReference type="InterPro" id="IPR013241">
    <property type="entry name" value="RNase_P_Pop3"/>
</dbReference>
<feature type="compositionally biased region" description="Basic and acidic residues" evidence="1">
    <location>
        <begin position="64"/>
        <end position="77"/>
    </location>
</feature>
<dbReference type="GO" id="GO:0008033">
    <property type="term" value="P:tRNA processing"/>
    <property type="evidence" value="ECO:0007669"/>
    <property type="project" value="InterPro"/>
</dbReference>
<dbReference type="GeneID" id="19209881"/>
<dbReference type="EMBL" id="JH711573">
    <property type="protein sequence ID" value="EIW87016.1"/>
    <property type="molecule type" value="Genomic_DNA"/>
</dbReference>
<dbReference type="OMA" id="ENPFRIH"/>
<gene>
    <name evidence="2" type="ORF">CONPUDRAFT_79198</name>
</gene>
<dbReference type="KEGG" id="cput:CONPUDRAFT_79198"/>
<protein>
    <submittedName>
        <fullName evidence="2">Uncharacterized protein</fullName>
    </submittedName>
</protein>
<evidence type="ECO:0000313" key="2">
    <source>
        <dbReference type="EMBL" id="EIW87016.1"/>
    </source>
</evidence>
<comment type="caution">
    <text evidence="2">The sequence shown here is derived from an EMBL/GenBank/DDBJ whole genome shotgun (WGS) entry which is preliminary data.</text>
</comment>
<evidence type="ECO:0000256" key="1">
    <source>
        <dbReference type="SAM" id="MobiDB-lite"/>
    </source>
</evidence>
<dbReference type="GO" id="GO:0000171">
    <property type="term" value="F:ribonuclease MRP activity"/>
    <property type="evidence" value="ECO:0007669"/>
    <property type="project" value="TreeGrafter"/>
</dbReference>
<name>A0A5M3N6S6_CONPW</name>
<dbReference type="GO" id="GO:0005655">
    <property type="term" value="C:nucleolar ribonuclease P complex"/>
    <property type="evidence" value="ECO:0007669"/>
    <property type="project" value="TreeGrafter"/>
</dbReference>
<dbReference type="AlphaFoldDB" id="A0A5M3N6S6"/>
<dbReference type="GO" id="GO:0005829">
    <property type="term" value="C:cytosol"/>
    <property type="evidence" value="ECO:0007669"/>
    <property type="project" value="TreeGrafter"/>
</dbReference>
<dbReference type="PANTHER" id="PTHR28272:SF1">
    <property type="entry name" value="RIBONUCLEASES P_MRP PROTEIN SUBUNIT POP3"/>
    <property type="match status" value="1"/>
</dbReference>
<accession>A0A5M3N6S6</accession>
<dbReference type="OrthoDB" id="20109at2759"/>
<keyword evidence="3" id="KW-1185">Reference proteome</keyword>
<proteinExistence type="predicted"/>
<dbReference type="Proteomes" id="UP000053558">
    <property type="component" value="Unassembled WGS sequence"/>
</dbReference>
<dbReference type="GO" id="GO:0004526">
    <property type="term" value="F:ribonuclease P activity"/>
    <property type="evidence" value="ECO:0007669"/>
    <property type="project" value="TreeGrafter"/>
</dbReference>
<feature type="region of interest" description="Disordered" evidence="1">
    <location>
        <begin position="64"/>
        <end position="89"/>
    </location>
</feature>
<dbReference type="RefSeq" id="XP_007762825.1">
    <property type="nucleotide sequence ID" value="XM_007764635.1"/>
</dbReference>
<dbReference type="GO" id="GO:0000172">
    <property type="term" value="C:ribonuclease MRP complex"/>
    <property type="evidence" value="ECO:0007669"/>
    <property type="project" value="TreeGrafter"/>
</dbReference>
<feature type="non-terminal residue" evidence="2">
    <location>
        <position position="166"/>
    </location>
</feature>